<protein>
    <recommendedName>
        <fullName evidence="6">Nucleolar pre-ribosomal-associated protein 1 N-terminal domain-containing protein</fullName>
    </recommendedName>
</protein>
<accession>A0A0C9W6Y4</accession>
<dbReference type="PANTHER" id="PTHR13500">
    <property type="entry name" value="NUCLEOLAR PRERIBOSOMAL-ASSOCIATED PROTEIN 1"/>
    <property type="match status" value="1"/>
</dbReference>
<feature type="domain" description="URB1 N-terminal" evidence="2">
    <location>
        <begin position="1"/>
        <end position="181"/>
    </location>
</feature>
<dbReference type="EMBL" id="KN839925">
    <property type="protein sequence ID" value="KIJ58576.1"/>
    <property type="molecule type" value="Genomic_DNA"/>
</dbReference>
<dbReference type="InterPro" id="IPR021714">
    <property type="entry name" value="URB1_N"/>
</dbReference>
<dbReference type="GO" id="GO:0005730">
    <property type="term" value="C:nucleolus"/>
    <property type="evidence" value="ECO:0007669"/>
    <property type="project" value="TreeGrafter"/>
</dbReference>
<dbReference type="Pfam" id="PF26140">
    <property type="entry name" value="HEAT_URB1"/>
    <property type="match status" value="1"/>
</dbReference>
<name>A0A0C9W6Y4_9AGAM</name>
<dbReference type="AlphaFoldDB" id="A0A0C9W6Y4"/>
<evidence type="ECO:0000313" key="4">
    <source>
        <dbReference type="EMBL" id="KIJ58576.1"/>
    </source>
</evidence>
<dbReference type="GO" id="GO:0000463">
    <property type="term" value="P:maturation of LSU-rRNA from tricistronic rRNA transcript (SSU-rRNA, 5.8S rRNA, LSU-rRNA)"/>
    <property type="evidence" value="ECO:0007669"/>
    <property type="project" value="TreeGrafter"/>
</dbReference>
<dbReference type="Pfam" id="PF11707">
    <property type="entry name" value="Npa1"/>
    <property type="match status" value="1"/>
</dbReference>
<dbReference type="GO" id="GO:0000466">
    <property type="term" value="P:maturation of 5.8S rRNA from tricistronic rRNA transcript (SSU-rRNA, 5.8S rRNA, LSU-rRNA)"/>
    <property type="evidence" value="ECO:0007669"/>
    <property type="project" value="TreeGrafter"/>
</dbReference>
<evidence type="ECO:0008006" key="6">
    <source>
        <dbReference type="Google" id="ProtNLM"/>
    </source>
</evidence>
<feature type="domain" description="URB1 central HEAT repeat" evidence="3">
    <location>
        <begin position="493"/>
        <end position="601"/>
    </location>
</feature>
<evidence type="ECO:0000259" key="3">
    <source>
        <dbReference type="Pfam" id="PF26140"/>
    </source>
</evidence>
<keyword evidence="5" id="KW-1185">Reference proteome</keyword>
<evidence type="ECO:0000259" key="2">
    <source>
        <dbReference type="Pfam" id="PF11707"/>
    </source>
</evidence>
<proteinExistence type="predicted"/>
<feature type="region of interest" description="Disordered" evidence="1">
    <location>
        <begin position="391"/>
        <end position="410"/>
    </location>
</feature>
<dbReference type="OrthoDB" id="72892at2759"/>
<dbReference type="InterPro" id="IPR059018">
    <property type="entry name" value="HEAT_URB1"/>
</dbReference>
<dbReference type="Proteomes" id="UP000053820">
    <property type="component" value="Unassembled WGS sequence"/>
</dbReference>
<organism evidence="4 5">
    <name type="scientific">Hydnomerulius pinastri MD-312</name>
    <dbReference type="NCBI Taxonomy" id="994086"/>
    <lineage>
        <taxon>Eukaryota</taxon>
        <taxon>Fungi</taxon>
        <taxon>Dikarya</taxon>
        <taxon>Basidiomycota</taxon>
        <taxon>Agaricomycotina</taxon>
        <taxon>Agaricomycetes</taxon>
        <taxon>Agaricomycetidae</taxon>
        <taxon>Boletales</taxon>
        <taxon>Boletales incertae sedis</taxon>
        <taxon>Leucogyrophana</taxon>
    </lineage>
</organism>
<dbReference type="HOGENOM" id="CLU_005745_0_0_1"/>
<evidence type="ECO:0000313" key="5">
    <source>
        <dbReference type="Proteomes" id="UP000053820"/>
    </source>
</evidence>
<reference evidence="4 5" key="1">
    <citation type="submission" date="2014-04" db="EMBL/GenBank/DDBJ databases">
        <title>Evolutionary Origins and Diversification of the Mycorrhizal Mutualists.</title>
        <authorList>
            <consortium name="DOE Joint Genome Institute"/>
            <consortium name="Mycorrhizal Genomics Consortium"/>
            <person name="Kohler A."/>
            <person name="Kuo A."/>
            <person name="Nagy L.G."/>
            <person name="Floudas D."/>
            <person name="Copeland A."/>
            <person name="Barry K.W."/>
            <person name="Cichocki N."/>
            <person name="Veneault-Fourrey C."/>
            <person name="LaButti K."/>
            <person name="Lindquist E.A."/>
            <person name="Lipzen A."/>
            <person name="Lundell T."/>
            <person name="Morin E."/>
            <person name="Murat C."/>
            <person name="Riley R."/>
            <person name="Ohm R."/>
            <person name="Sun H."/>
            <person name="Tunlid A."/>
            <person name="Henrissat B."/>
            <person name="Grigoriev I.V."/>
            <person name="Hibbett D.S."/>
            <person name="Martin F."/>
        </authorList>
    </citation>
    <scope>NUCLEOTIDE SEQUENCE [LARGE SCALE GENOMIC DNA]</scope>
    <source>
        <strain evidence="4 5">MD-312</strain>
    </source>
</reference>
<gene>
    <name evidence="4" type="ORF">HYDPIDRAFT_34037</name>
</gene>
<dbReference type="PANTHER" id="PTHR13500:SF0">
    <property type="entry name" value="NUCLEOLAR PRE-RIBOSOMAL-ASSOCIATED PROTEIN 1"/>
    <property type="match status" value="1"/>
</dbReference>
<sequence>MRRKGKGDEGDDMLVRPDIRTYYILFILSFVDQDTPSILKAAFLEHRRDIFMSVFRGLIQDHHSVIQKVLQVCWEGLWSDPKIKMTIKVGIFNEVTISHLLKLYDRAVPEKHGGEHVPADVVHHFLLAICTRPGQGTCFKYRGWYPRETDDGSVIDEEDAEVTGHKGGFTGRVYNKILAKFYEPSRYWAGAALTLEPRLSSKWIANITFAGQVLSQAVPTSSFLIPGSTELYNPTPPPLSSIMANVLPPVGIKAHLSKVLQAGSAGLVQHCMALVLVKCLRKLAEVVRLFKMVGAALEEEEDRGQWNRRRKEVEKEARRRVPEFQVIVAFSQQNLSAGSSPNATKNALLSESSQRLLWLYRECLPDVVAEARFEVGKLVLNLAEGSLASLSGESPAVSDGRRDHDQRPSPLQSVKQLHVLRLLSGSDQFTWVGKVASSSHTCLRVLLKTFCITRVCALRTTLREVLQHVLSESHCRLALCSEGTETPDGAPLTDEFDDVVAFLDDCAQRCLKTPYRYMEAMTDLLQSHASSFSKSTYQHGGAFASPLLMAVLEQAGAKVGGRLMSPSDTLAVFTFVRRLVVKLASKQAGYGGLHAILDKLEDVGSGGEFFAYYPSIAFGIRRELSIMNACLGHLEDRPRHHGSKGNGDNAVAAFLDHIEQIPAPASESGRIASAFELVDWLRLADVHPSPSDINRIVSVVRRFHDPALWTLVEYLHPSDDHLWNSSLSELPIEASSIEGGFDWLFFHCNDVRLEDERFRGILLNTLFSHTVICTKIERAICLITRGISVSKDRPSFMTALVSLLCAVPEGASSRLSKEDLRRLKVGTVVRSAIIHELCVSDGLASGVHEELQKLVEASFSGTDAEDKMLVSPISSHWAEGMKAWLESGYFEGLKCARPWVKFMDAEALFSAINVIESNPEPRSSSVCVILEDILAAIQRTITDPHDPTNSRLSVSRLLGLQALLPGSDLLEEMISTALTSELPCGIGELTTLSGGQSLSIVLPSLRSVGASRNASLSPDLISRFLEKDIWTESTAKLAARQEVE</sequence>
<dbReference type="InterPro" id="IPR039844">
    <property type="entry name" value="URB1"/>
</dbReference>
<evidence type="ECO:0000256" key="1">
    <source>
        <dbReference type="SAM" id="MobiDB-lite"/>
    </source>
</evidence>